<proteinExistence type="inferred from homology"/>
<accession>A0AA88H339</accession>
<feature type="region of interest" description="Disordered" evidence="7">
    <location>
        <begin position="1"/>
        <end position="38"/>
    </location>
</feature>
<dbReference type="GeneID" id="68104862"/>
<dbReference type="Pfam" id="PF02417">
    <property type="entry name" value="Chromate_transp"/>
    <property type="match status" value="2"/>
</dbReference>
<feature type="transmembrane region" description="Helical" evidence="8">
    <location>
        <begin position="510"/>
        <end position="532"/>
    </location>
</feature>
<evidence type="ECO:0000256" key="1">
    <source>
        <dbReference type="ARBA" id="ARBA00004651"/>
    </source>
</evidence>
<comment type="caution">
    <text evidence="9">The sequence shown here is derived from an EMBL/GenBank/DDBJ whole genome shotgun (WGS) entry which is preliminary data.</text>
</comment>
<evidence type="ECO:0000313" key="10">
    <source>
        <dbReference type="Proteomes" id="UP000816034"/>
    </source>
</evidence>
<dbReference type="Proteomes" id="UP000816034">
    <property type="component" value="Unassembled WGS sequence"/>
</dbReference>
<feature type="transmembrane region" description="Helical" evidence="8">
    <location>
        <begin position="478"/>
        <end position="498"/>
    </location>
</feature>
<dbReference type="PANTHER" id="PTHR33567:SF3">
    <property type="entry name" value="CHROMATE ION TRANSPORTER (EUROFUNG)"/>
    <property type="match status" value="1"/>
</dbReference>
<keyword evidence="5 8" id="KW-1133">Transmembrane helix</keyword>
<feature type="region of interest" description="Disordered" evidence="7">
    <location>
        <begin position="319"/>
        <end position="338"/>
    </location>
</feature>
<organism evidence="9 10">
    <name type="scientific">Naegleria lovaniensis</name>
    <name type="common">Amoeba</name>
    <dbReference type="NCBI Taxonomy" id="51637"/>
    <lineage>
        <taxon>Eukaryota</taxon>
        <taxon>Discoba</taxon>
        <taxon>Heterolobosea</taxon>
        <taxon>Tetramitia</taxon>
        <taxon>Eutetramitia</taxon>
        <taxon>Vahlkampfiidae</taxon>
        <taxon>Naegleria</taxon>
    </lineage>
</organism>
<reference evidence="9 10" key="1">
    <citation type="journal article" date="2018" name="BMC Genomics">
        <title>The genome of Naegleria lovaniensis, the basis for a comparative approach to unravel pathogenicity factors of the human pathogenic amoeba N. fowleri.</title>
        <authorList>
            <person name="Liechti N."/>
            <person name="Schurch N."/>
            <person name="Bruggmann R."/>
            <person name="Wittwer M."/>
        </authorList>
    </citation>
    <scope>NUCLEOTIDE SEQUENCE [LARGE SCALE GENOMIC DNA]</scope>
    <source>
        <strain evidence="9 10">ATCC 30569</strain>
    </source>
</reference>
<feature type="transmembrane region" description="Helical" evidence="8">
    <location>
        <begin position="74"/>
        <end position="98"/>
    </location>
</feature>
<dbReference type="EMBL" id="PYSW02000005">
    <property type="protein sequence ID" value="KAG2392156.1"/>
    <property type="molecule type" value="Genomic_DNA"/>
</dbReference>
<feature type="transmembrane region" description="Helical" evidence="8">
    <location>
        <begin position="441"/>
        <end position="466"/>
    </location>
</feature>
<feature type="compositionally biased region" description="Acidic residues" evidence="7">
    <location>
        <begin position="16"/>
        <end position="32"/>
    </location>
</feature>
<feature type="transmembrane region" description="Helical" evidence="8">
    <location>
        <begin position="145"/>
        <end position="170"/>
    </location>
</feature>
<sequence>MDNFNSADQLEKQANDDDDVQLIDEKEEEPRDDEGTIVKVSDNHDDSITLNIQKDDDHHVPSWKNRLKSLAEKLLNMIVVFVPLGLFSFGGPIAHISLLEKQFVRKKKWIDEPHFTELFSLSQSLPGPTSTQMVIAVGTIYLNSIFGGILAFVLFSFPSFIVMTLVGLFLSDQNITSSFHPLVFVMLNGFSCAAVALVVQAAWQLSRKLSDSLFGKSLLLFACITFLLIPLPWILVVLMVLGGILTLVKFYLEKLIDNRLKNYITETEEEKLETLKKLLKEKEQEEGIFNFTSSLIKVKTILLKTKIFFSSFRRSPRQFSNTIQSGSQSDNETSGRQQTPITTFKPWMGILFLGLFFVILGGLMIGRIFFEFKYLIWFEAFYRIGCMIFGGGHVVLGMIVTEFTDYITEQEFLNGFSLVSCLPGPMFNIAAYVGAVISKSIVGAFLCWIALFLPAFLLIWGILPFWSKYREKEIVQKILFGINSVAIGFVYTAIFLLWKGSVHNNNLYSAATVVLSFTLLCVYDWSAPIVILTGGGTRVALHEIFESNINNGTNTTLHSF</sequence>
<evidence type="ECO:0000256" key="8">
    <source>
        <dbReference type="SAM" id="Phobius"/>
    </source>
</evidence>
<feature type="transmembrane region" description="Helical" evidence="8">
    <location>
        <begin position="381"/>
        <end position="400"/>
    </location>
</feature>
<evidence type="ECO:0000256" key="4">
    <source>
        <dbReference type="ARBA" id="ARBA00022692"/>
    </source>
</evidence>
<evidence type="ECO:0000256" key="7">
    <source>
        <dbReference type="SAM" id="MobiDB-lite"/>
    </source>
</evidence>
<evidence type="ECO:0000256" key="2">
    <source>
        <dbReference type="ARBA" id="ARBA00005262"/>
    </source>
</evidence>
<evidence type="ECO:0008006" key="11">
    <source>
        <dbReference type="Google" id="ProtNLM"/>
    </source>
</evidence>
<keyword evidence="4 8" id="KW-0812">Transmembrane</keyword>
<feature type="transmembrane region" description="Helical" evidence="8">
    <location>
        <begin position="218"/>
        <end position="251"/>
    </location>
</feature>
<feature type="transmembrane region" description="Helical" evidence="8">
    <location>
        <begin position="347"/>
        <end position="369"/>
    </location>
</feature>
<dbReference type="RefSeq" id="XP_044554050.1">
    <property type="nucleotide sequence ID" value="XM_044688172.1"/>
</dbReference>
<evidence type="ECO:0000256" key="3">
    <source>
        <dbReference type="ARBA" id="ARBA00022475"/>
    </source>
</evidence>
<keyword evidence="3" id="KW-1003">Cell membrane</keyword>
<gene>
    <name evidence="9" type="ORF">C9374_012408</name>
</gene>
<dbReference type="PANTHER" id="PTHR33567">
    <property type="entry name" value="CHROMATE ION TRANSPORTER (EUROFUNG)"/>
    <property type="match status" value="1"/>
</dbReference>
<evidence type="ECO:0000256" key="6">
    <source>
        <dbReference type="ARBA" id="ARBA00023136"/>
    </source>
</evidence>
<keyword evidence="10" id="KW-1185">Reference proteome</keyword>
<dbReference type="InterPro" id="IPR003370">
    <property type="entry name" value="Chromate_transpt"/>
</dbReference>
<comment type="subcellular location">
    <subcellularLocation>
        <location evidence="1">Cell membrane</location>
        <topology evidence="1">Multi-pass membrane protein</topology>
    </subcellularLocation>
</comment>
<evidence type="ECO:0000256" key="5">
    <source>
        <dbReference type="ARBA" id="ARBA00022989"/>
    </source>
</evidence>
<name>A0AA88H339_NAELO</name>
<dbReference type="AlphaFoldDB" id="A0AA88H339"/>
<dbReference type="GO" id="GO:0015109">
    <property type="term" value="F:chromate transmembrane transporter activity"/>
    <property type="evidence" value="ECO:0007669"/>
    <property type="project" value="InterPro"/>
</dbReference>
<comment type="similarity">
    <text evidence="2">Belongs to the chromate ion transporter (CHR) (TC 2.A.51) family.</text>
</comment>
<feature type="transmembrane region" description="Helical" evidence="8">
    <location>
        <begin position="182"/>
        <end position="203"/>
    </location>
</feature>
<keyword evidence="6 8" id="KW-0472">Membrane</keyword>
<protein>
    <recommendedName>
        <fullName evidence="11">Chromate transporter</fullName>
    </recommendedName>
</protein>
<feature type="compositionally biased region" description="Polar residues" evidence="7">
    <location>
        <begin position="321"/>
        <end position="338"/>
    </location>
</feature>
<dbReference type="GO" id="GO:0005886">
    <property type="term" value="C:plasma membrane"/>
    <property type="evidence" value="ECO:0007669"/>
    <property type="project" value="UniProtKB-SubCell"/>
</dbReference>
<feature type="transmembrane region" description="Helical" evidence="8">
    <location>
        <begin position="412"/>
        <end position="435"/>
    </location>
</feature>
<evidence type="ECO:0000313" key="9">
    <source>
        <dbReference type="EMBL" id="KAG2392156.1"/>
    </source>
</evidence>